<evidence type="ECO:0000313" key="4">
    <source>
        <dbReference type="Proteomes" id="UP000243515"/>
    </source>
</evidence>
<feature type="non-terminal residue" evidence="3">
    <location>
        <position position="1"/>
    </location>
</feature>
<dbReference type="AlphaFoldDB" id="A0A232LY16"/>
<dbReference type="Proteomes" id="UP000243515">
    <property type="component" value="Unassembled WGS sequence"/>
</dbReference>
<gene>
    <name evidence="3" type="ORF">Egran_03180</name>
</gene>
<evidence type="ECO:0000256" key="1">
    <source>
        <dbReference type="SAM" id="MobiDB-lite"/>
    </source>
</evidence>
<keyword evidence="4" id="KW-1185">Reference proteome</keyword>
<dbReference type="OrthoDB" id="5416097at2759"/>
<reference evidence="3 4" key="1">
    <citation type="journal article" date="2015" name="Environ. Microbiol.">
        <title>Metagenome sequence of Elaphomyces granulatus from sporocarp tissue reveals Ascomycota ectomycorrhizal fingerprints of genome expansion and a Proteobacteria-rich microbiome.</title>
        <authorList>
            <person name="Quandt C.A."/>
            <person name="Kohler A."/>
            <person name="Hesse C.N."/>
            <person name="Sharpton T.J."/>
            <person name="Martin F."/>
            <person name="Spatafora J.W."/>
        </authorList>
    </citation>
    <scope>NUCLEOTIDE SEQUENCE [LARGE SCALE GENOMIC DNA]</scope>
    <source>
        <strain evidence="3 4">OSC145934</strain>
    </source>
</reference>
<feature type="compositionally biased region" description="Low complexity" evidence="1">
    <location>
        <begin position="27"/>
        <end position="39"/>
    </location>
</feature>
<dbReference type="Pfam" id="PF13391">
    <property type="entry name" value="HNH_2"/>
    <property type="match status" value="1"/>
</dbReference>
<evidence type="ECO:0000313" key="3">
    <source>
        <dbReference type="EMBL" id="OXV09060.1"/>
    </source>
</evidence>
<feature type="domain" description="HNH nuclease" evidence="2">
    <location>
        <begin position="59"/>
        <end position="140"/>
    </location>
</feature>
<sequence>DPAGTIPPVSPPRGVGFIPATPPRLIPSSRQAPSPSPSARSRRSRDVAALCRLRDSDRCVVTFAGEPIEVAHIYPFSMAGVEEEPRNRYSFWTILRVFWRQERVDRWYQAVFPRGTEIVDNLMCLAPSVHKYHERVQFALQPISLAENGKRLTSKTKLTMWIRIKKICSGDEIILETCDADTLPLPNWDLLEMQWVLQCIAAMSGSAEPRDESYGEDDDFPGDFPMALRNDHLEDDYMSGISGISTPSTIPTSPVQLRNDEETVQGAKTQVATCTTPALPEAVV</sequence>
<dbReference type="InterPro" id="IPR003615">
    <property type="entry name" value="HNH_nuc"/>
</dbReference>
<accession>A0A232LY16</accession>
<evidence type="ECO:0000259" key="2">
    <source>
        <dbReference type="Pfam" id="PF13391"/>
    </source>
</evidence>
<dbReference type="EMBL" id="NPHW01003736">
    <property type="protein sequence ID" value="OXV09060.1"/>
    <property type="molecule type" value="Genomic_DNA"/>
</dbReference>
<comment type="caution">
    <text evidence="3">The sequence shown here is derived from an EMBL/GenBank/DDBJ whole genome shotgun (WGS) entry which is preliminary data.</text>
</comment>
<protein>
    <recommendedName>
        <fullName evidence="2">HNH nuclease domain-containing protein</fullName>
    </recommendedName>
</protein>
<name>A0A232LY16_9EURO</name>
<organism evidence="3 4">
    <name type="scientific">Elaphomyces granulatus</name>
    <dbReference type="NCBI Taxonomy" id="519963"/>
    <lineage>
        <taxon>Eukaryota</taxon>
        <taxon>Fungi</taxon>
        <taxon>Dikarya</taxon>
        <taxon>Ascomycota</taxon>
        <taxon>Pezizomycotina</taxon>
        <taxon>Eurotiomycetes</taxon>
        <taxon>Eurotiomycetidae</taxon>
        <taxon>Eurotiales</taxon>
        <taxon>Elaphomycetaceae</taxon>
        <taxon>Elaphomyces</taxon>
    </lineage>
</organism>
<proteinExistence type="predicted"/>
<feature type="region of interest" description="Disordered" evidence="1">
    <location>
        <begin position="1"/>
        <end position="43"/>
    </location>
</feature>